<dbReference type="InterPro" id="IPR005481">
    <property type="entry name" value="BC-like_N"/>
</dbReference>
<evidence type="ECO:0000313" key="18">
    <source>
        <dbReference type="EMBL" id="BDG05429.1"/>
    </source>
</evidence>
<evidence type="ECO:0000256" key="6">
    <source>
        <dbReference type="ARBA" id="ARBA00022832"/>
    </source>
</evidence>
<organism evidence="18 19">
    <name type="scientific">Anaeromyxobacter oryzae</name>
    <dbReference type="NCBI Taxonomy" id="2918170"/>
    <lineage>
        <taxon>Bacteria</taxon>
        <taxon>Pseudomonadati</taxon>
        <taxon>Myxococcota</taxon>
        <taxon>Myxococcia</taxon>
        <taxon>Myxococcales</taxon>
        <taxon>Cystobacterineae</taxon>
        <taxon>Anaeromyxobacteraceae</taxon>
        <taxon>Anaeromyxobacter</taxon>
    </lineage>
</organism>
<dbReference type="InterPro" id="IPR011053">
    <property type="entry name" value="Single_hybrid_motif"/>
</dbReference>
<comment type="catalytic activity">
    <reaction evidence="11">
        <text>N(6)-biotinyl-L-lysyl-[protein] + hydrogencarbonate + ATP = N(6)-carboxybiotinyl-L-lysyl-[protein] + ADP + phosphate + H(+)</text>
        <dbReference type="Rhea" id="RHEA:13501"/>
        <dbReference type="Rhea" id="RHEA-COMP:10505"/>
        <dbReference type="Rhea" id="RHEA-COMP:10506"/>
        <dbReference type="ChEBI" id="CHEBI:15378"/>
        <dbReference type="ChEBI" id="CHEBI:17544"/>
        <dbReference type="ChEBI" id="CHEBI:30616"/>
        <dbReference type="ChEBI" id="CHEBI:43474"/>
        <dbReference type="ChEBI" id="CHEBI:83144"/>
        <dbReference type="ChEBI" id="CHEBI:83145"/>
        <dbReference type="ChEBI" id="CHEBI:456216"/>
        <dbReference type="EC" id="6.3.4.14"/>
    </reaction>
</comment>
<dbReference type="Gene3D" id="3.90.226.10">
    <property type="entry name" value="2-enoyl-CoA Hydratase, Chain A, domain 1"/>
    <property type="match status" value="2"/>
</dbReference>
<feature type="domain" description="Biotin carboxylation" evidence="16">
    <location>
        <begin position="6"/>
        <end position="374"/>
    </location>
</feature>
<feature type="domain" description="CoA carboxyltransferase C-terminal" evidence="17">
    <location>
        <begin position="1448"/>
        <end position="1746"/>
    </location>
</feature>
<evidence type="ECO:0000259" key="14">
    <source>
        <dbReference type="PROSITE" id="PS50968"/>
    </source>
</evidence>
<dbReference type="Gene3D" id="2.40.50.100">
    <property type="match status" value="1"/>
</dbReference>
<dbReference type="PANTHER" id="PTHR45728">
    <property type="entry name" value="ACETYL-COA CARBOXYLASE, ISOFORM A"/>
    <property type="match status" value="1"/>
</dbReference>
<dbReference type="Pfam" id="PF00289">
    <property type="entry name" value="Biotin_carb_N"/>
    <property type="match status" value="1"/>
</dbReference>
<dbReference type="InterPro" id="IPR011763">
    <property type="entry name" value="COA_CT_C"/>
</dbReference>
<sequence>MDGSASIGRIAVLDRGEQGRRVLRAVRELARAGRAGAAVAVVAPGERDTAFARDADEVIVIDGSRELALGLARAGAAWLGVGSLEARAVFAASCDTLGVLHLGWPAEALARLAGPGALAEVATAVGAEVPGAAPDPRSRLVEVVVARDRSGGALALGTADASLRRGGVAVLAESPAPALGADLDAAARALAVRAAATAGVVGVAAVELLLEPGARTLALVGIDPVPAAAAAVEAAAAVDLVRLALHLAMGGPLPAAMAPGGHAAAARIEARDPEGSSALPGQVVLLRLPADPDVRASAAVEVGDPAPVDAPLATIVARGPDRDAALRRLAQALADSDVLVSGTGTSRAWLLALLERAEVRAGEAGIGLLPRLAGAGERLVVPRPGHALLAAAIEAYEADLDLERARFLAEARRGRPRVGPSSGRAVDLRLAGRRHRLDVRQTGPDAFRVASGGSAIDVRVERLGKRERRLDVGGTRVRVLVATEGARFLVDVEGIPHAVEREPAGLVVSPLPAVVVALPVEPGQLVSKGEPVARVESMKVELVVPAPEDGVVREVLTVPNAQVDAGAPLLRIEPASEAPAEAGAPLSFGAPAVEAPPDAGVAYLAALGELSALLLGFDLAPADARRLTAALAERARAVPADDAAALRAEEDVLAAYADLLVLFRRAPEAGAAAGARPPLEELWRYLHEPEARGAGLSPAFVARLRTALAHYGVSLDAPGRALEIALLRIQKAHERAELAVAAVVAILDRRLAAGGTPPGFEGDAARGLLDRLADVGEERAPAIADLARELRYRRFDRPAFERVRADVYAQAESDLAAVSRPGAQREEALARLVACPQPLATLLVARMAAADAPVRPALVETLLRRYYRIRSLTGVATREVGGLACATAEYELDGRRIRLVAGFAPASEAPRLARALARLAREVPAGVDVTAELYLWFDGPAEPTDALVEPLRAALAGAGFGRPLRRASFVVARAGRGLGRQESQAHLSFRGGPERFEEERRYRGVHPLLFRRMQLSRLSRFDLERLPSVEDVFLYRGVAQGNPKDERLFAVAEVRDLTPVRDPAGQVVQLPQLERMLHEALAGMRRFQATRAPHQRLEWNRVLLTLEPPFLLSRDELRRLATRLMPAAQGLGLEMVILAARIPDPRTGALEDTLVRITTTGQGLSIRYDPPLDRPILPLEEYQQRVIALRRRGLTHPFELVRMLAPPRGAQADVPPGEFVEHDLDPSGALVPVIRPAGKNTANIVAGVVRTFTDRYPEGMQRVVLLGDPTKAMGSLAEPECRRIAAAIDLAERLGVPLEWFAVSAGAKISMESGTENMDWISRVLRRIIEFTQDGGEINVVVAGINVGAQPYWNAEATMLMHTRGILVMTPGSAMVLTGKEALEYSGSVAAEDNLGIGGYDRIMGPNGQAQYRASSLADGIRILLAHYDHTYVAPGERFPRRARTTDPATRDVRASPHGPEGGAGFTTVGDVFSAERNPDRKKPFDIRRVMAAAVDQDHAPLERWRDVRGGETAVVWDAHLGGWPVCLLGIESRPLPRLEFVPADGPELWSAGTLFPQSSKKIARAINGASGNRPVVVLANLSGFDGSPESMRRLQLEYGAEIGRAVVSFRGPLVFCVVSRYHGGAFVVFSKALREDMEAVAVEGARASVIGGAPAAAVVFAREVETRARKDPRVVDAEKAAATGGGPARARLAEVLAQVRSEKVGEVAEEFDTVHTVERARRVGSLDGIIAAKDLRPWLVGAVERGIARHGNGELRRRAGELEVPAGSGPEAPVTH</sequence>
<dbReference type="SMART" id="SM00878">
    <property type="entry name" value="Biotin_carb_C"/>
    <property type="match status" value="1"/>
</dbReference>
<dbReference type="PROSITE" id="PS50979">
    <property type="entry name" value="BC"/>
    <property type="match status" value="1"/>
</dbReference>
<protein>
    <recommendedName>
        <fullName evidence="2">biotin carboxylase</fullName>
        <ecNumber evidence="2">6.3.4.14</ecNumber>
    </recommendedName>
</protein>
<keyword evidence="9" id="KW-0275">Fatty acid biosynthesis</keyword>
<evidence type="ECO:0000256" key="8">
    <source>
        <dbReference type="ARBA" id="ARBA00023098"/>
    </source>
</evidence>
<dbReference type="InterPro" id="IPR005482">
    <property type="entry name" value="Biotin_COase_C"/>
</dbReference>
<dbReference type="SUPFAM" id="SSF52096">
    <property type="entry name" value="ClpP/crotonase"/>
    <property type="match status" value="2"/>
</dbReference>
<dbReference type="PROSITE" id="PS50968">
    <property type="entry name" value="BIOTINYL_LIPOYL"/>
    <property type="match status" value="1"/>
</dbReference>
<evidence type="ECO:0000256" key="2">
    <source>
        <dbReference type="ARBA" id="ARBA00013263"/>
    </source>
</evidence>
<dbReference type="Pfam" id="PF08326">
    <property type="entry name" value="ACC_central"/>
    <property type="match status" value="1"/>
</dbReference>
<evidence type="ECO:0000256" key="12">
    <source>
        <dbReference type="PROSITE-ProRule" id="PRU00409"/>
    </source>
</evidence>
<dbReference type="Gene3D" id="3.30.470.20">
    <property type="entry name" value="ATP-grasp fold, B domain"/>
    <property type="match status" value="1"/>
</dbReference>
<feature type="region of interest" description="Disordered" evidence="13">
    <location>
        <begin position="1442"/>
        <end position="1469"/>
    </location>
</feature>
<dbReference type="EC" id="6.3.4.14" evidence="2"/>
<keyword evidence="4" id="KW-0436">Ligase</keyword>
<dbReference type="SUPFAM" id="SSF51246">
    <property type="entry name" value="Rudiment single hybrid motif"/>
    <property type="match status" value="1"/>
</dbReference>
<evidence type="ECO:0000259" key="15">
    <source>
        <dbReference type="PROSITE" id="PS50975"/>
    </source>
</evidence>
<dbReference type="Pfam" id="PF02785">
    <property type="entry name" value="Biotin_carb_C"/>
    <property type="match status" value="1"/>
</dbReference>
<dbReference type="InterPro" id="IPR011764">
    <property type="entry name" value="Biotin_carboxylation_dom"/>
</dbReference>
<dbReference type="InterPro" id="IPR013537">
    <property type="entry name" value="AcCoA_COase_cen"/>
</dbReference>
<keyword evidence="8" id="KW-0443">Lipid metabolism</keyword>
<dbReference type="SUPFAM" id="SSF52440">
    <property type="entry name" value="PreATP-grasp domain"/>
    <property type="match status" value="1"/>
</dbReference>
<keyword evidence="3" id="KW-0444">Lipid biosynthesis</keyword>
<proteinExistence type="predicted"/>
<evidence type="ECO:0000256" key="9">
    <source>
        <dbReference type="ARBA" id="ARBA00023160"/>
    </source>
</evidence>
<keyword evidence="7 12" id="KW-0067">ATP-binding</keyword>
<comment type="cofactor">
    <cofactor evidence="1">
        <name>biotin</name>
        <dbReference type="ChEBI" id="CHEBI:57586"/>
    </cofactor>
</comment>
<dbReference type="InterPro" id="IPR049076">
    <property type="entry name" value="ACCA"/>
</dbReference>
<dbReference type="Pfam" id="PF02786">
    <property type="entry name" value="CPSase_L_D2"/>
    <property type="match status" value="1"/>
</dbReference>
<dbReference type="InterPro" id="IPR034733">
    <property type="entry name" value="AcCoA_carboxyl_beta"/>
</dbReference>
<comment type="catalytic activity">
    <reaction evidence="10">
        <text>hydrogencarbonate + acetyl-CoA + ATP = malonyl-CoA + ADP + phosphate + H(+)</text>
        <dbReference type="Rhea" id="RHEA:11308"/>
        <dbReference type="ChEBI" id="CHEBI:15378"/>
        <dbReference type="ChEBI" id="CHEBI:17544"/>
        <dbReference type="ChEBI" id="CHEBI:30616"/>
        <dbReference type="ChEBI" id="CHEBI:43474"/>
        <dbReference type="ChEBI" id="CHEBI:57288"/>
        <dbReference type="ChEBI" id="CHEBI:57384"/>
        <dbReference type="ChEBI" id="CHEBI:456216"/>
        <dbReference type="EC" id="6.4.1.2"/>
    </reaction>
</comment>
<evidence type="ECO:0000256" key="5">
    <source>
        <dbReference type="ARBA" id="ARBA00022741"/>
    </source>
</evidence>
<evidence type="ECO:0000259" key="17">
    <source>
        <dbReference type="PROSITE" id="PS50989"/>
    </source>
</evidence>
<dbReference type="EMBL" id="AP025591">
    <property type="protein sequence ID" value="BDG05429.1"/>
    <property type="molecule type" value="Genomic_DNA"/>
</dbReference>
<feature type="domain" description="Lipoyl-binding" evidence="14">
    <location>
        <begin position="497"/>
        <end position="573"/>
    </location>
</feature>
<keyword evidence="5 12" id="KW-0547">Nucleotide-binding</keyword>
<dbReference type="CDD" id="cd06850">
    <property type="entry name" value="biotinyl_domain"/>
    <property type="match status" value="1"/>
</dbReference>
<dbReference type="InterPro" id="IPR011761">
    <property type="entry name" value="ATP-grasp"/>
</dbReference>
<dbReference type="InterPro" id="IPR011054">
    <property type="entry name" value="Rudment_hybrid_motif"/>
</dbReference>
<accession>A0ABM7X128</accession>
<evidence type="ECO:0000256" key="13">
    <source>
        <dbReference type="SAM" id="MobiDB-lite"/>
    </source>
</evidence>
<dbReference type="PANTHER" id="PTHR45728:SF3">
    <property type="entry name" value="ACETYL-COA CARBOXYLASE"/>
    <property type="match status" value="1"/>
</dbReference>
<dbReference type="Pfam" id="PF01039">
    <property type="entry name" value="Carboxyl_trans"/>
    <property type="match status" value="1"/>
</dbReference>
<dbReference type="PROSITE" id="PS50975">
    <property type="entry name" value="ATP_GRASP"/>
    <property type="match status" value="1"/>
</dbReference>
<dbReference type="PROSITE" id="PS50989">
    <property type="entry name" value="COA_CT_CTER"/>
    <property type="match status" value="1"/>
</dbReference>
<evidence type="ECO:0000256" key="10">
    <source>
        <dbReference type="ARBA" id="ARBA00048065"/>
    </source>
</evidence>
<feature type="domain" description="ATP-grasp" evidence="15">
    <location>
        <begin position="187"/>
        <end position="249"/>
    </location>
</feature>
<evidence type="ECO:0000256" key="1">
    <source>
        <dbReference type="ARBA" id="ARBA00001953"/>
    </source>
</evidence>
<evidence type="ECO:0000256" key="3">
    <source>
        <dbReference type="ARBA" id="ARBA00022516"/>
    </source>
</evidence>
<dbReference type="Proteomes" id="UP001162891">
    <property type="component" value="Chromosome"/>
</dbReference>
<keyword evidence="19" id="KW-1185">Reference proteome</keyword>
<name>A0ABM7X128_9BACT</name>
<gene>
    <name evidence="18" type="ORF">AMOR_44250</name>
</gene>
<evidence type="ECO:0000313" key="19">
    <source>
        <dbReference type="Proteomes" id="UP001162891"/>
    </source>
</evidence>
<dbReference type="InterPro" id="IPR016185">
    <property type="entry name" value="PreATP-grasp_dom_sf"/>
</dbReference>
<dbReference type="InterPro" id="IPR029045">
    <property type="entry name" value="ClpP/crotonase-like_dom_sf"/>
</dbReference>
<evidence type="ECO:0000256" key="11">
    <source>
        <dbReference type="ARBA" id="ARBA00048600"/>
    </source>
</evidence>
<dbReference type="InterPro" id="IPR000089">
    <property type="entry name" value="Biotin_lipoyl"/>
</dbReference>
<evidence type="ECO:0000259" key="16">
    <source>
        <dbReference type="PROSITE" id="PS50979"/>
    </source>
</evidence>
<reference evidence="19" key="1">
    <citation type="journal article" date="2022" name="Int. J. Syst. Evol. Microbiol.">
        <title>Anaeromyxobacter oryzae sp. nov., Anaeromyxobacter diazotrophicus sp. nov. and Anaeromyxobacter paludicola sp. nov., isolated from paddy soils.</title>
        <authorList>
            <person name="Itoh H."/>
            <person name="Xu Z."/>
            <person name="Mise K."/>
            <person name="Masuda Y."/>
            <person name="Ushijima N."/>
            <person name="Hayakawa C."/>
            <person name="Shiratori Y."/>
            <person name="Senoo K."/>
        </authorList>
    </citation>
    <scope>NUCLEOTIDE SEQUENCE [LARGE SCALE GENOMIC DNA]</scope>
    <source>
        <strain evidence="19">Red232</strain>
    </source>
</reference>
<evidence type="ECO:0000256" key="7">
    <source>
        <dbReference type="ARBA" id="ARBA00022840"/>
    </source>
</evidence>
<dbReference type="SUPFAM" id="SSF56059">
    <property type="entry name" value="Glutathione synthetase ATP-binding domain-like"/>
    <property type="match status" value="1"/>
</dbReference>
<keyword evidence="6" id="KW-0276">Fatty acid metabolism</keyword>
<dbReference type="SUPFAM" id="SSF51230">
    <property type="entry name" value="Single hybrid motif"/>
    <property type="match status" value="1"/>
</dbReference>
<dbReference type="Pfam" id="PF00364">
    <property type="entry name" value="Biotin_lipoyl"/>
    <property type="match status" value="1"/>
</dbReference>
<dbReference type="InterPro" id="IPR005479">
    <property type="entry name" value="CPAse_ATP-bd"/>
</dbReference>
<dbReference type="RefSeq" id="WP_248354258.1">
    <property type="nucleotide sequence ID" value="NZ_AP025591.1"/>
</dbReference>
<evidence type="ECO:0000256" key="4">
    <source>
        <dbReference type="ARBA" id="ARBA00022598"/>
    </source>
</evidence>